<name>A0AAW1X3Y7_RUBAR</name>
<evidence type="ECO:0000313" key="14">
    <source>
        <dbReference type="Proteomes" id="UP001457282"/>
    </source>
</evidence>
<dbReference type="PANTHER" id="PTHR11709:SF261">
    <property type="entry name" value="LACCASE"/>
    <property type="match status" value="1"/>
</dbReference>
<dbReference type="GO" id="GO:0005576">
    <property type="term" value="C:extracellular region"/>
    <property type="evidence" value="ECO:0007669"/>
    <property type="project" value="UniProtKB-SubCell"/>
</dbReference>
<dbReference type="Gene3D" id="2.60.40.420">
    <property type="entry name" value="Cupredoxins - blue copper proteins"/>
    <property type="match status" value="2"/>
</dbReference>
<comment type="caution">
    <text evidence="13">The sequence shown here is derived from an EMBL/GenBank/DDBJ whole genome shotgun (WGS) entry which is preliminary data.</text>
</comment>
<keyword evidence="10" id="KW-0472">Membrane</keyword>
<keyword evidence="14" id="KW-1185">Reference proteome</keyword>
<feature type="domain" description="Plastocyanin-like" evidence="12">
    <location>
        <begin position="224"/>
        <end position="252"/>
    </location>
</feature>
<sequence length="281" mass="31419">MKSYCLKKKELYGGMLIAIGRELCVHGAIVILPAMGTTFPFPQLDEDETIVVASWHKEELTPLIDAADLPTSDAYTINGQPGDLCPCSSDTTYRWKVDFGKTYLLRIVNANLNAAIFFAVAQHNLTVVGLDGAYKTLNHNLHNNTSWTNNDVLLEANQPLGQYYMACSTTLDRGSGKTLVLSVLQAYYRNISGIYTTDFPDQPLSPYNYTESTFDPDIVYTSQGRKGVWFFHCHIEKHLIWGMEAVFIVKNGGTAETSIRDPPSYMPPCEVLYVELSCSRF</sequence>
<evidence type="ECO:0000256" key="7">
    <source>
        <dbReference type="ARBA" id="ARBA00023002"/>
    </source>
</evidence>
<dbReference type="InterPro" id="IPR033138">
    <property type="entry name" value="Cu_oxidase_CS"/>
</dbReference>
<dbReference type="InterPro" id="IPR008972">
    <property type="entry name" value="Cupredoxin"/>
</dbReference>
<comment type="cofactor">
    <cofactor evidence="1">
        <name>Cu cation</name>
        <dbReference type="ChEBI" id="CHEBI:23378"/>
    </cofactor>
</comment>
<evidence type="ECO:0000256" key="8">
    <source>
        <dbReference type="ARBA" id="ARBA00023008"/>
    </source>
</evidence>
<organism evidence="13 14">
    <name type="scientific">Rubus argutus</name>
    <name type="common">Southern blackberry</name>
    <dbReference type="NCBI Taxonomy" id="59490"/>
    <lineage>
        <taxon>Eukaryota</taxon>
        <taxon>Viridiplantae</taxon>
        <taxon>Streptophyta</taxon>
        <taxon>Embryophyta</taxon>
        <taxon>Tracheophyta</taxon>
        <taxon>Spermatophyta</taxon>
        <taxon>Magnoliopsida</taxon>
        <taxon>eudicotyledons</taxon>
        <taxon>Gunneridae</taxon>
        <taxon>Pentapetalae</taxon>
        <taxon>rosids</taxon>
        <taxon>fabids</taxon>
        <taxon>Rosales</taxon>
        <taxon>Rosaceae</taxon>
        <taxon>Rosoideae</taxon>
        <taxon>Rosoideae incertae sedis</taxon>
        <taxon>Rubus</taxon>
    </lineage>
</organism>
<evidence type="ECO:0000259" key="12">
    <source>
        <dbReference type="Pfam" id="PF07731"/>
    </source>
</evidence>
<dbReference type="InterPro" id="IPR011706">
    <property type="entry name" value="Cu-oxidase_C"/>
</dbReference>
<evidence type="ECO:0000256" key="9">
    <source>
        <dbReference type="ARBA" id="ARBA00023180"/>
    </source>
</evidence>
<comment type="subcellular location">
    <subcellularLocation>
        <location evidence="2">Secreted</location>
    </subcellularLocation>
</comment>
<evidence type="ECO:0000313" key="13">
    <source>
        <dbReference type="EMBL" id="KAK9931522.1"/>
    </source>
</evidence>
<evidence type="ECO:0000259" key="11">
    <source>
        <dbReference type="Pfam" id="PF00394"/>
    </source>
</evidence>
<evidence type="ECO:0000256" key="10">
    <source>
        <dbReference type="SAM" id="Phobius"/>
    </source>
</evidence>
<dbReference type="InterPro" id="IPR045087">
    <property type="entry name" value="Cu-oxidase_fam"/>
</dbReference>
<protein>
    <recommendedName>
        <fullName evidence="15">Laccase</fullName>
    </recommendedName>
</protein>
<proteinExistence type="inferred from homology"/>
<reference evidence="13 14" key="1">
    <citation type="journal article" date="2023" name="G3 (Bethesda)">
        <title>A chromosome-length genome assembly and annotation of blackberry (Rubus argutus, cv. 'Hillquist').</title>
        <authorList>
            <person name="Bruna T."/>
            <person name="Aryal R."/>
            <person name="Dudchenko O."/>
            <person name="Sargent D.J."/>
            <person name="Mead D."/>
            <person name="Buti M."/>
            <person name="Cavallini A."/>
            <person name="Hytonen T."/>
            <person name="Andres J."/>
            <person name="Pham M."/>
            <person name="Weisz D."/>
            <person name="Mascagni F."/>
            <person name="Usai G."/>
            <person name="Natali L."/>
            <person name="Bassil N."/>
            <person name="Fernandez G.E."/>
            <person name="Lomsadze A."/>
            <person name="Armour M."/>
            <person name="Olukolu B."/>
            <person name="Poorten T."/>
            <person name="Britton C."/>
            <person name="Davik J."/>
            <person name="Ashrafi H."/>
            <person name="Aiden E.L."/>
            <person name="Borodovsky M."/>
            <person name="Worthington M."/>
        </authorList>
    </citation>
    <scope>NUCLEOTIDE SEQUENCE [LARGE SCALE GENOMIC DNA]</scope>
    <source>
        <strain evidence="13">PI 553951</strain>
    </source>
</reference>
<keyword evidence="10" id="KW-1133">Transmembrane helix</keyword>
<dbReference type="GO" id="GO:0016491">
    <property type="term" value="F:oxidoreductase activity"/>
    <property type="evidence" value="ECO:0007669"/>
    <property type="project" value="UniProtKB-KW"/>
</dbReference>
<dbReference type="PROSITE" id="PS00079">
    <property type="entry name" value="MULTICOPPER_OXIDASE1"/>
    <property type="match status" value="1"/>
</dbReference>
<dbReference type="AlphaFoldDB" id="A0AAW1X3Y7"/>
<dbReference type="InterPro" id="IPR002355">
    <property type="entry name" value="Cu_oxidase_Cu_BS"/>
</dbReference>
<evidence type="ECO:0000256" key="6">
    <source>
        <dbReference type="ARBA" id="ARBA00022737"/>
    </source>
</evidence>
<dbReference type="Pfam" id="PF07731">
    <property type="entry name" value="Cu-oxidase_2"/>
    <property type="match status" value="1"/>
</dbReference>
<dbReference type="Pfam" id="PF00394">
    <property type="entry name" value="Cu-oxidase"/>
    <property type="match status" value="1"/>
</dbReference>
<dbReference type="PANTHER" id="PTHR11709">
    <property type="entry name" value="MULTI-COPPER OXIDASE"/>
    <property type="match status" value="1"/>
</dbReference>
<keyword evidence="7" id="KW-0560">Oxidoreductase</keyword>
<accession>A0AAW1X3Y7</accession>
<evidence type="ECO:0000256" key="5">
    <source>
        <dbReference type="ARBA" id="ARBA00022723"/>
    </source>
</evidence>
<evidence type="ECO:0000256" key="4">
    <source>
        <dbReference type="ARBA" id="ARBA00022525"/>
    </source>
</evidence>
<keyword evidence="5" id="KW-0479">Metal-binding</keyword>
<dbReference type="EMBL" id="JBEDUW010000004">
    <property type="protein sequence ID" value="KAK9931522.1"/>
    <property type="molecule type" value="Genomic_DNA"/>
</dbReference>
<keyword evidence="8" id="KW-0186">Copper</keyword>
<keyword evidence="9" id="KW-0325">Glycoprotein</keyword>
<evidence type="ECO:0000256" key="3">
    <source>
        <dbReference type="ARBA" id="ARBA00010609"/>
    </source>
</evidence>
<comment type="similarity">
    <text evidence="3">Belongs to the multicopper oxidase family.</text>
</comment>
<feature type="domain" description="Plastocyanin-like" evidence="11">
    <location>
        <begin position="48"/>
        <end position="171"/>
    </location>
</feature>
<evidence type="ECO:0008006" key="15">
    <source>
        <dbReference type="Google" id="ProtNLM"/>
    </source>
</evidence>
<keyword evidence="4" id="KW-0964">Secreted</keyword>
<dbReference type="InterPro" id="IPR001117">
    <property type="entry name" value="Cu-oxidase_2nd"/>
</dbReference>
<evidence type="ECO:0000256" key="2">
    <source>
        <dbReference type="ARBA" id="ARBA00004613"/>
    </source>
</evidence>
<dbReference type="SUPFAM" id="SSF49503">
    <property type="entry name" value="Cupredoxins"/>
    <property type="match status" value="1"/>
</dbReference>
<dbReference type="PROSITE" id="PS00080">
    <property type="entry name" value="MULTICOPPER_OXIDASE2"/>
    <property type="match status" value="1"/>
</dbReference>
<dbReference type="GO" id="GO:0005507">
    <property type="term" value="F:copper ion binding"/>
    <property type="evidence" value="ECO:0007669"/>
    <property type="project" value="InterPro"/>
</dbReference>
<dbReference type="Proteomes" id="UP001457282">
    <property type="component" value="Unassembled WGS sequence"/>
</dbReference>
<feature type="transmembrane region" description="Helical" evidence="10">
    <location>
        <begin position="12"/>
        <end position="35"/>
    </location>
</feature>
<gene>
    <name evidence="13" type="ORF">M0R45_018796</name>
</gene>
<keyword evidence="10" id="KW-0812">Transmembrane</keyword>
<evidence type="ECO:0000256" key="1">
    <source>
        <dbReference type="ARBA" id="ARBA00001935"/>
    </source>
</evidence>
<keyword evidence="6" id="KW-0677">Repeat</keyword>